<dbReference type="EMBL" id="CP121671">
    <property type="protein sequence ID" value="WFT75436.1"/>
    <property type="molecule type" value="Genomic_DNA"/>
</dbReference>
<evidence type="ECO:0000313" key="2">
    <source>
        <dbReference type="Proteomes" id="UP001221597"/>
    </source>
</evidence>
<sequence>MRYKAKAKLSRKLQVEEVEVRVEDTGVEVKEEKLYRAERKWDAPVIGTIYRTVLNYKGTLEAMKDELTKDPYKAPPKAPILYINKTR</sequence>
<dbReference type="RefSeq" id="WP_283077401.1">
    <property type="nucleotide sequence ID" value="NZ_CP121671.1"/>
</dbReference>
<gene>
    <name evidence="1" type="ORF">P9989_03285</name>
</gene>
<organism evidence="1 2">
    <name type="scientific">Halobacillus naozhouensis</name>
    <dbReference type="NCBI Taxonomy" id="554880"/>
    <lineage>
        <taxon>Bacteria</taxon>
        <taxon>Bacillati</taxon>
        <taxon>Bacillota</taxon>
        <taxon>Bacilli</taxon>
        <taxon>Bacillales</taxon>
        <taxon>Bacillaceae</taxon>
        <taxon>Halobacillus</taxon>
    </lineage>
</organism>
<dbReference type="Proteomes" id="UP001221597">
    <property type="component" value="Chromosome"/>
</dbReference>
<reference evidence="1 2" key="1">
    <citation type="submission" date="2023-04" db="EMBL/GenBank/DDBJ databases">
        <title>Genome sequence of Halobacillus naozhouensis KACC 21980.</title>
        <authorList>
            <person name="Kim S."/>
            <person name="Heo J."/>
            <person name="Kwon S.-W."/>
        </authorList>
    </citation>
    <scope>NUCLEOTIDE SEQUENCE [LARGE SCALE GENOMIC DNA]</scope>
    <source>
        <strain evidence="1 2">KCTC 13234</strain>
    </source>
</reference>
<protein>
    <submittedName>
        <fullName evidence="1">Uncharacterized protein</fullName>
    </submittedName>
</protein>
<accession>A0ABY8J049</accession>
<proteinExistence type="predicted"/>
<keyword evidence="2" id="KW-1185">Reference proteome</keyword>
<evidence type="ECO:0000313" key="1">
    <source>
        <dbReference type="EMBL" id="WFT75436.1"/>
    </source>
</evidence>
<name>A0ABY8J049_9BACI</name>